<reference evidence="3" key="1">
    <citation type="journal article" date="2019" name="Int. J. Syst. Evol. Microbiol.">
        <title>The Global Catalogue of Microorganisms (GCM) 10K type strain sequencing project: providing services to taxonomists for standard genome sequencing and annotation.</title>
        <authorList>
            <consortium name="The Broad Institute Genomics Platform"/>
            <consortium name="The Broad Institute Genome Sequencing Center for Infectious Disease"/>
            <person name="Wu L."/>
            <person name="Ma J."/>
        </authorList>
    </citation>
    <scope>NUCLEOTIDE SEQUENCE [LARGE SCALE GENOMIC DNA]</scope>
    <source>
        <strain evidence="3">KCTC 13528</strain>
    </source>
</reference>
<keyword evidence="1" id="KW-0812">Transmembrane</keyword>
<dbReference type="EMBL" id="JBHUPG010000031">
    <property type="protein sequence ID" value="MFD2913360.1"/>
    <property type="molecule type" value="Genomic_DNA"/>
</dbReference>
<evidence type="ECO:0000313" key="3">
    <source>
        <dbReference type="Proteomes" id="UP001597561"/>
    </source>
</evidence>
<organism evidence="2 3">
    <name type="scientific">Jeotgalibacillus terrae</name>
    <dbReference type="NCBI Taxonomy" id="587735"/>
    <lineage>
        <taxon>Bacteria</taxon>
        <taxon>Bacillati</taxon>
        <taxon>Bacillota</taxon>
        <taxon>Bacilli</taxon>
        <taxon>Bacillales</taxon>
        <taxon>Caryophanaceae</taxon>
        <taxon>Jeotgalibacillus</taxon>
    </lineage>
</organism>
<keyword evidence="3" id="KW-1185">Reference proteome</keyword>
<sequence>MRLLKILYILATGSTLSYYYSMYMPKDGVVQGILYITVELGLAVLYYFVYRWIFGRFERHEHAGDEG</sequence>
<evidence type="ECO:0000313" key="2">
    <source>
        <dbReference type="EMBL" id="MFD2913360.1"/>
    </source>
</evidence>
<gene>
    <name evidence="2" type="ORF">ACFS5P_15850</name>
</gene>
<evidence type="ECO:0000256" key="1">
    <source>
        <dbReference type="SAM" id="Phobius"/>
    </source>
</evidence>
<name>A0ABW5ZLQ0_9BACL</name>
<proteinExistence type="predicted"/>
<dbReference type="RefSeq" id="WP_204728282.1">
    <property type="nucleotide sequence ID" value="NZ_JAFBDK010000003.1"/>
</dbReference>
<protein>
    <submittedName>
        <fullName evidence="2">Uncharacterized protein</fullName>
    </submittedName>
</protein>
<comment type="caution">
    <text evidence="2">The sequence shown here is derived from an EMBL/GenBank/DDBJ whole genome shotgun (WGS) entry which is preliminary data.</text>
</comment>
<feature type="transmembrane region" description="Helical" evidence="1">
    <location>
        <begin position="29"/>
        <end position="49"/>
    </location>
</feature>
<keyword evidence="1" id="KW-1133">Transmembrane helix</keyword>
<dbReference type="Proteomes" id="UP001597561">
    <property type="component" value="Unassembled WGS sequence"/>
</dbReference>
<keyword evidence="1" id="KW-0472">Membrane</keyword>
<accession>A0ABW5ZLQ0</accession>
<feature type="transmembrane region" description="Helical" evidence="1">
    <location>
        <begin position="7"/>
        <end position="23"/>
    </location>
</feature>